<accession>A0ABM4DEB1</accession>
<dbReference type="PRINTS" id="PR01857">
    <property type="entry name" value="ADAMTSFAMILY"/>
</dbReference>
<evidence type="ECO:0000256" key="6">
    <source>
        <dbReference type="ARBA" id="ARBA00022801"/>
    </source>
</evidence>
<keyword evidence="3" id="KW-0645">Protease</keyword>
<evidence type="ECO:0000256" key="12">
    <source>
        <dbReference type="PROSITE-ProRule" id="PRU00276"/>
    </source>
</evidence>
<evidence type="ECO:0000313" key="15">
    <source>
        <dbReference type="Proteomes" id="UP001652625"/>
    </source>
</evidence>
<dbReference type="RefSeq" id="XP_065672746.1">
    <property type="nucleotide sequence ID" value="XM_065816674.1"/>
</dbReference>
<keyword evidence="9" id="KW-0865">Zymogen</keyword>
<dbReference type="PANTHER" id="PTHR13723">
    <property type="entry name" value="ADAMTS A DISINTEGRIN AND METALLOPROTEASE WITH THROMBOSPONDIN MOTIFS PROTEASE"/>
    <property type="match status" value="1"/>
</dbReference>
<dbReference type="Gene3D" id="3.40.390.10">
    <property type="entry name" value="Collagenase (Catalytic Domain)"/>
    <property type="match status" value="1"/>
</dbReference>
<evidence type="ECO:0000256" key="2">
    <source>
        <dbReference type="ARBA" id="ARBA00022525"/>
    </source>
</evidence>
<dbReference type="Pfam" id="PF01421">
    <property type="entry name" value="Reprolysin"/>
    <property type="match status" value="1"/>
</dbReference>
<sequence>MRQNICFLSSSLFIIVLSAHLISVFDENYQDVDVFIEDLQNEQEVLSESKRETNHLHISQPVVEVFVVVDKYVNEFHGNSSIKTYIMTIMKMVSDIYSDSSLGIEIKISVSRILIFHNDSYNFTTYHNGEKILQSFCEWQLNNLEINSNNESLHDVIVLLTRKDICSDSNQSCGTIGFAYNEGACTKNRKCILVEDTGLSTAYTIAHELGHSLGLTHDNLDNNCMFSSVDQPHIMVSKWPVPIQLPFRWSSCSKKQLIEFLFSYKSSCLWIKSSSSENWLDERDLLHLLPGQIYDANEQCKHHYGTLAKHCTHFKKTSLKTEMCSQLWCQTNGSFECLSKGDPAAAGTKCADGMFCIDGQCINSTSTLEPVNGGWSSENQWSVCSRSCGVGVSYTEMLCNNPIPKNGGRYCVGTSRKYKTCNMKPCPLNSVPFRLQQCLQYGNNSMIDVYNQTLPCSLFCRNINIPINDSIMFQVKVLDGTPCHQDFFGFMRYTDYSEEMNGICVEGQCKKLGCDKQLDSESHMDSCGVCGGIGDSCRVFEGEFNQPFGRGYVDVANIPQGAMNLLVWEKKPCTSFLALKSEPEAFSINNHGVIELAGKYNFNRTVVYYLRKSTQEFFYIVGPTPAIIKIMVLFQDFNFGVKYRYTLPLNIKFKNETKKRGLYGWMEGDWEKCSALCGGGVMQQEKPKCVYMHEGYVHAVDEEKCSGAKLPQIITKNCNEQECEKSWFVSDWSHCSAACGFGRMRRLVTCNKRFGNGTWTRHPLIKCLSMKRPPSIQKCYEKPCESSWIISRWSKCYGPCFQVGIMVRNVTCPTLNTCNEIEKPSTTTTCINSCARV</sequence>
<dbReference type="GeneID" id="100197612"/>
<evidence type="ECO:0000256" key="7">
    <source>
        <dbReference type="ARBA" id="ARBA00022833"/>
    </source>
</evidence>
<dbReference type="Pfam" id="PF19236">
    <property type="entry name" value="ADAMTS_CR_3"/>
    <property type="match status" value="1"/>
</dbReference>
<comment type="caution">
    <text evidence="12">Lacks conserved residue(s) required for the propagation of feature annotation.</text>
</comment>
<comment type="subcellular location">
    <subcellularLocation>
        <location evidence="1">Secreted</location>
    </subcellularLocation>
</comment>
<dbReference type="InterPro" id="IPR041645">
    <property type="entry name" value="ADAMTS_CR_2"/>
</dbReference>
<feature type="active site" evidence="12">
    <location>
        <position position="208"/>
    </location>
</feature>
<evidence type="ECO:0000256" key="11">
    <source>
        <dbReference type="ARBA" id="ARBA00023180"/>
    </source>
</evidence>
<keyword evidence="11" id="KW-0325">Glycoprotein</keyword>
<evidence type="ECO:0000256" key="4">
    <source>
        <dbReference type="ARBA" id="ARBA00022685"/>
    </source>
</evidence>
<evidence type="ECO:0000313" key="16">
    <source>
        <dbReference type="RefSeq" id="XP_065672746.1"/>
    </source>
</evidence>
<evidence type="ECO:0000259" key="14">
    <source>
        <dbReference type="PROSITE" id="PS50215"/>
    </source>
</evidence>
<dbReference type="SMART" id="SM00608">
    <property type="entry name" value="ACR"/>
    <property type="match status" value="1"/>
</dbReference>
<evidence type="ECO:0000256" key="8">
    <source>
        <dbReference type="ARBA" id="ARBA00023049"/>
    </source>
</evidence>
<feature type="binding site" evidence="12">
    <location>
        <position position="217"/>
    </location>
    <ligand>
        <name>Zn(2+)</name>
        <dbReference type="ChEBI" id="CHEBI:29105"/>
        <note>catalytic</note>
    </ligand>
</feature>
<dbReference type="SMART" id="SM00209">
    <property type="entry name" value="TSP1"/>
    <property type="match status" value="4"/>
</dbReference>
<keyword evidence="10" id="KW-1015">Disulfide bond</keyword>
<name>A0ABM4DEB1_HYDVU</name>
<dbReference type="Pfam" id="PF00090">
    <property type="entry name" value="TSP_1"/>
    <property type="match status" value="1"/>
</dbReference>
<dbReference type="Pfam" id="PF05986">
    <property type="entry name" value="ADAMTS_spacer1"/>
    <property type="match status" value="1"/>
</dbReference>
<dbReference type="InterPro" id="IPR006586">
    <property type="entry name" value="ADAM_Cys-rich"/>
</dbReference>
<dbReference type="Pfam" id="PF17771">
    <property type="entry name" value="ADAMTS_CR_2"/>
    <property type="match status" value="1"/>
</dbReference>
<gene>
    <name evidence="16" type="primary">LOC100197612</name>
</gene>
<dbReference type="InterPro" id="IPR045371">
    <property type="entry name" value="ADAMTS_CR_3"/>
</dbReference>
<keyword evidence="13" id="KW-0732">Signal</keyword>
<dbReference type="SUPFAM" id="SSF82895">
    <property type="entry name" value="TSP-1 type 1 repeat"/>
    <property type="match status" value="3"/>
</dbReference>
<dbReference type="InterPro" id="IPR050439">
    <property type="entry name" value="ADAMTS_ADAMTS-like"/>
</dbReference>
<dbReference type="Gene3D" id="2.20.100.10">
    <property type="entry name" value="Thrombospondin type-1 (TSP1) repeat"/>
    <property type="match status" value="3"/>
</dbReference>
<dbReference type="GO" id="GO:0008237">
    <property type="term" value="F:metallopeptidase activity"/>
    <property type="evidence" value="ECO:0007669"/>
    <property type="project" value="UniProtKB-KW"/>
</dbReference>
<dbReference type="Gene3D" id="3.40.1620.60">
    <property type="match status" value="1"/>
</dbReference>
<dbReference type="InterPro" id="IPR000884">
    <property type="entry name" value="TSP1_rpt"/>
</dbReference>
<keyword evidence="4" id="KW-0165">Cleavage on pair of basic residues</keyword>
<proteinExistence type="predicted"/>
<evidence type="ECO:0000256" key="10">
    <source>
        <dbReference type="ARBA" id="ARBA00023157"/>
    </source>
</evidence>
<keyword evidence="6" id="KW-0378">Hydrolase</keyword>
<feature type="chain" id="PRO_5045154039" evidence="13">
    <location>
        <begin position="20"/>
        <end position="837"/>
    </location>
</feature>
<keyword evidence="2" id="KW-0964">Secreted</keyword>
<evidence type="ECO:0000256" key="3">
    <source>
        <dbReference type="ARBA" id="ARBA00022670"/>
    </source>
</evidence>
<dbReference type="PROSITE" id="PS50215">
    <property type="entry name" value="ADAM_MEPRO"/>
    <property type="match status" value="1"/>
</dbReference>
<reference evidence="16" key="1">
    <citation type="submission" date="2025-08" db="UniProtKB">
        <authorList>
            <consortium name="RefSeq"/>
        </authorList>
    </citation>
    <scope>IDENTIFICATION</scope>
</reference>
<evidence type="ECO:0000256" key="5">
    <source>
        <dbReference type="ARBA" id="ARBA00022723"/>
    </source>
</evidence>
<dbReference type="InterPro" id="IPR001590">
    <property type="entry name" value="Peptidase_M12B"/>
</dbReference>
<feature type="domain" description="Peptidase M12B" evidence="14">
    <location>
        <begin position="61"/>
        <end position="273"/>
    </location>
</feature>
<dbReference type="Pfam" id="PF19030">
    <property type="entry name" value="TSP1_ADAMTS"/>
    <property type="match status" value="2"/>
</dbReference>
<keyword evidence="7 12" id="KW-0862">Zinc</keyword>
<evidence type="ECO:0000256" key="1">
    <source>
        <dbReference type="ARBA" id="ARBA00004613"/>
    </source>
</evidence>
<keyword evidence="15" id="KW-1185">Reference proteome</keyword>
<evidence type="ECO:0000256" key="9">
    <source>
        <dbReference type="ARBA" id="ARBA00023145"/>
    </source>
</evidence>
<protein>
    <submittedName>
        <fullName evidence="16">A disintegrin and metalloproteinase with thrombospondin motifs 12 isoform X4</fullName>
    </submittedName>
</protein>
<feature type="binding site" evidence="12">
    <location>
        <position position="211"/>
    </location>
    <ligand>
        <name>Zn(2+)</name>
        <dbReference type="ChEBI" id="CHEBI:29105"/>
        <note>catalytic</note>
    </ligand>
</feature>
<feature type="signal peptide" evidence="13">
    <location>
        <begin position="1"/>
        <end position="19"/>
    </location>
</feature>
<dbReference type="PANTHER" id="PTHR13723:SF200">
    <property type="entry name" value="ADAM METALLOPEPTIDASE WITH THROMBOSPONDIN TYPE 1 MOTIF B, ISOFORM B"/>
    <property type="match status" value="1"/>
</dbReference>
<dbReference type="Gene3D" id="2.60.120.830">
    <property type="match status" value="1"/>
</dbReference>
<dbReference type="InterPro" id="IPR013273">
    <property type="entry name" value="ADAMTS/ADAMTS-like"/>
</dbReference>
<dbReference type="InterPro" id="IPR024079">
    <property type="entry name" value="MetalloPept_cat_dom_sf"/>
</dbReference>
<dbReference type="SUPFAM" id="SSF55486">
    <property type="entry name" value="Metalloproteases ('zincins'), catalytic domain"/>
    <property type="match status" value="1"/>
</dbReference>
<keyword evidence="8 16" id="KW-0482">Metalloprotease</keyword>
<evidence type="ECO:0000256" key="13">
    <source>
        <dbReference type="SAM" id="SignalP"/>
    </source>
</evidence>
<keyword evidence="5 12" id="KW-0479">Metal-binding</keyword>
<feature type="binding site" evidence="12">
    <location>
        <position position="207"/>
    </location>
    <ligand>
        <name>Zn(2+)</name>
        <dbReference type="ChEBI" id="CHEBI:29105"/>
        <note>catalytic</note>
    </ligand>
</feature>
<organism evidence="15 16">
    <name type="scientific">Hydra vulgaris</name>
    <name type="common">Hydra</name>
    <name type="synonym">Hydra attenuata</name>
    <dbReference type="NCBI Taxonomy" id="6087"/>
    <lineage>
        <taxon>Eukaryota</taxon>
        <taxon>Metazoa</taxon>
        <taxon>Cnidaria</taxon>
        <taxon>Hydrozoa</taxon>
        <taxon>Hydroidolina</taxon>
        <taxon>Anthoathecata</taxon>
        <taxon>Aplanulata</taxon>
        <taxon>Hydridae</taxon>
        <taxon>Hydra</taxon>
    </lineage>
</organism>
<dbReference type="PROSITE" id="PS50092">
    <property type="entry name" value="TSP1"/>
    <property type="match status" value="2"/>
</dbReference>
<dbReference type="Proteomes" id="UP001652625">
    <property type="component" value="Chromosome 13"/>
</dbReference>
<dbReference type="InterPro" id="IPR036383">
    <property type="entry name" value="TSP1_rpt_sf"/>
</dbReference>
<dbReference type="InterPro" id="IPR010294">
    <property type="entry name" value="ADAMTS_spacer1"/>
</dbReference>